<dbReference type="Pfam" id="PF03328">
    <property type="entry name" value="HpcH_HpaI"/>
    <property type="match status" value="1"/>
</dbReference>
<dbReference type="RefSeq" id="WP_165119340.1">
    <property type="nucleotide sequence ID" value="NZ_JAAKZG010000007.1"/>
</dbReference>
<dbReference type="PIRSF" id="PIRSF015582">
    <property type="entry name" value="Cit_lyase_B"/>
    <property type="match status" value="1"/>
</dbReference>
<keyword evidence="4 6" id="KW-0460">Magnesium</keyword>
<evidence type="ECO:0000256" key="5">
    <source>
        <dbReference type="PIRSR" id="PIRSR015582-1"/>
    </source>
</evidence>
<comment type="similarity">
    <text evidence="2">Belongs to the HpcH/HpaI aldolase family.</text>
</comment>
<dbReference type="EMBL" id="JAAKZG010000007">
    <property type="protein sequence ID" value="NGN42977.1"/>
    <property type="molecule type" value="Genomic_DNA"/>
</dbReference>
<evidence type="ECO:0000256" key="2">
    <source>
        <dbReference type="ARBA" id="ARBA00005568"/>
    </source>
</evidence>
<keyword evidence="8" id="KW-0456">Lyase</keyword>
<dbReference type="GO" id="GO:0000287">
    <property type="term" value="F:magnesium ion binding"/>
    <property type="evidence" value="ECO:0007669"/>
    <property type="project" value="TreeGrafter"/>
</dbReference>
<accession>A0A7C9R8W2</accession>
<feature type="binding site" evidence="5">
    <location>
        <position position="131"/>
    </location>
    <ligand>
        <name>substrate</name>
    </ligand>
</feature>
<dbReference type="Gene3D" id="3.20.20.60">
    <property type="entry name" value="Phosphoenolpyruvate-binding domains"/>
    <property type="match status" value="1"/>
</dbReference>
<evidence type="ECO:0000313" key="8">
    <source>
        <dbReference type="EMBL" id="NGN42977.1"/>
    </source>
</evidence>
<feature type="binding site" evidence="5">
    <location>
        <position position="74"/>
    </location>
    <ligand>
        <name>substrate</name>
    </ligand>
</feature>
<dbReference type="AlphaFoldDB" id="A0A7C9R8W2"/>
<dbReference type="InterPro" id="IPR040442">
    <property type="entry name" value="Pyrv_kinase-like_dom_sf"/>
</dbReference>
<dbReference type="SUPFAM" id="SSF51621">
    <property type="entry name" value="Phosphoenolpyruvate/pyruvate domain"/>
    <property type="match status" value="1"/>
</dbReference>
<comment type="cofactor">
    <cofactor evidence="1">
        <name>Mg(2+)</name>
        <dbReference type="ChEBI" id="CHEBI:18420"/>
    </cofactor>
</comment>
<evidence type="ECO:0000313" key="9">
    <source>
        <dbReference type="Proteomes" id="UP000481252"/>
    </source>
</evidence>
<dbReference type="GO" id="GO:0016829">
    <property type="term" value="F:lyase activity"/>
    <property type="evidence" value="ECO:0007669"/>
    <property type="project" value="UniProtKB-KW"/>
</dbReference>
<evidence type="ECO:0000256" key="4">
    <source>
        <dbReference type="ARBA" id="ARBA00022842"/>
    </source>
</evidence>
<proteinExistence type="inferred from homology"/>
<organism evidence="8 9">
    <name type="scientific">Mesorhizobium zhangyense</name>
    <dbReference type="NCBI Taxonomy" id="1776730"/>
    <lineage>
        <taxon>Bacteria</taxon>
        <taxon>Pseudomonadati</taxon>
        <taxon>Pseudomonadota</taxon>
        <taxon>Alphaproteobacteria</taxon>
        <taxon>Hyphomicrobiales</taxon>
        <taxon>Phyllobacteriaceae</taxon>
        <taxon>Mesorhizobium</taxon>
    </lineage>
</organism>
<keyword evidence="3 6" id="KW-0479">Metal-binding</keyword>
<protein>
    <submittedName>
        <fullName evidence="8">CoA ester lyase</fullName>
    </submittedName>
</protein>
<dbReference type="PANTHER" id="PTHR32308">
    <property type="entry name" value="LYASE BETA SUBUNIT, PUTATIVE (AFU_ORTHOLOGUE AFUA_4G13030)-RELATED"/>
    <property type="match status" value="1"/>
</dbReference>
<dbReference type="InterPro" id="IPR005000">
    <property type="entry name" value="Aldolase/citrate-lyase_domain"/>
</dbReference>
<sequence>MSTPRTRYAAMKSILEVPVLNEKYWSKVPTAPANAIMMDLEDSATPDNKVLVRDKILEALKDRDYFGDRTIIVRVNNLSTPWGRDDLEAMADVKGDLIVCYPKVETAEEVCEVVRTLRSKVPNRGVYPMIETARAMIELDRIASADGVFGLHFGYVDYAADVGSRPFNDAGDDLYAPANYYARTKIAVAASAYGLFSTGGSMIPDYRDLTKVEAFIRIWANLGYTACIGLSPAHLEIINRVMSPGESEIASAKAVCEAYDAAVGRGDPAAVLNGKVITNPDYRVAKLVLARAGLS</sequence>
<evidence type="ECO:0000256" key="3">
    <source>
        <dbReference type="ARBA" id="ARBA00022723"/>
    </source>
</evidence>
<reference evidence="8 9" key="1">
    <citation type="submission" date="2020-02" db="EMBL/GenBank/DDBJ databases">
        <title>Genome sequence of the type strain CGMCC 1.15528 of Mesorhizobium zhangyense.</title>
        <authorList>
            <person name="Gao J."/>
            <person name="Sun J."/>
        </authorList>
    </citation>
    <scope>NUCLEOTIDE SEQUENCE [LARGE SCALE GENOMIC DNA]</scope>
    <source>
        <strain evidence="8 9">CGMCC 1.15528</strain>
    </source>
</reference>
<gene>
    <name evidence="8" type="ORF">G6N74_18050</name>
</gene>
<evidence type="ECO:0000256" key="1">
    <source>
        <dbReference type="ARBA" id="ARBA00001946"/>
    </source>
</evidence>
<dbReference type="Proteomes" id="UP000481252">
    <property type="component" value="Unassembled WGS sequence"/>
</dbReference>
<feature type="binding site" evidence="6">
    <location>
        <position position="131"/>
    </location>
    <ligand>
        <name>Mg(2+)</name>
        <dbReference type="ChEBI" id="CHEBI:18420"/>
    </ligand>
</feature>
<dbReference type="GO" id="GO:0006107">
    <property type="term" value="P:oxaloacetate metabolic process"/>
    <property type="evidence" value="ECO:0007669"/>
    <property type="project" value="TreeGrafter"/>
</dbReference>
<dbReference type="PANTHER" id="PTHR32308:SF10">
    <property type="entry name" value="CITRATE LYASE SUBUNIT BETA"/>
    <property type="match status" value="1"/>
</dbReference>
<keyword evidence="9" id="KW-1185">Reference proteome</keyword>
<dbReference type="InterPro" id="IPR011206">
    <property type="entry name" value="Citrate_lyase_beta/mcl1/mcl2"/>
</dbReference>
<evidence type="ECO:0000256" key="6">
    <source>
        <dbReference type="PIRSR" id="PIRSR015582-2"/>
    </source>
</evidence>
<feature type="binding site" evidence="6">
    <location>
        <position position="157"/>
    </location>
    <ligand>
        <name>Mg(2+)</name>
        <dbReference type="ChEBI" id="CHEBI:18420"/>
    </ligand>
</feature>
<comment type="caution">
    <text evidence="8">The sequence shown here is derived from an EMBL/GenBank/DDBJ whole genome shotgun (WGS) entry which is preliminary data.</text>
</comment>
<evidence type="ECO:0000259" key="7">
    <source>
        <dbReference type="Pfam" id="PF03328"/>
    </source>
</evidence>
<feature type="domain" description="HpcH/HpaI aldolase/citrate lyase" evidence="7">
    <location>
        <begin position="17"/>
        <end position="197"/>
    </location>
</feature>
<name>A0A7C9R8W2_9HYPH</name>
<dbReference type="InterPro" id="IPR015813">
    <property type="entry name" value="Pyrv/PenolPyrv_kinase-like_dom"/>
</dbReference>